<keyword evidence="4" id="KW-1185">Reference proteome</keyword>
<evidence type="ECO:0000313" key="3">
    <source>
        <dbReference type="EMBL" id="OZG57779.1"/>
    </source>
</evidence>
<organism evidence="3 4">
    <name type="scientific">Bifidobacterium tissieri</name>
    <dbReference type="NCBI Taxonomy" id="1630162"/>
    <lineage>
        <taxon>Bacteria</taxon>
        <taxon>Bacillati</taxon>
        <taxon>Actinomycetota</taxon>
        <taxon>Actinomycetes</taxon>
        <taxon>Bifidobacteriales</taxon>
        <taxon>Bifidobacteriaceae</taxon>
        <taxon>Bifidobacterium</taxon>
    </lineage>
</organism>
<protein>
    <submittedName>
        <fullName evidence="3">Uncharacterized protein</fullName>
    </submittedName>
</protein>
<feature type="transmembrane region" description="Helical" evidence="2">
    <location>
        <begin position="125"/>
        <end position="155"/>
    </location>
</feature>
<keyword evidence="2" id="KW-0472">Membrane</keyword>
<evidence type="ECO:0000256" key="2">
    <source>
        <dbReference type="SAM" id="Phobius"/>
    </source>
</evidence>
<feature type="transmembrane region" description="Helical" evidence="2">
    <location>
        <begin position="209"/>
        <end position="229"/>
    </location>
</feature>
<feature type="transmembrane region" description="Helical" evidence="2">
    <location>
        <begin position="175"/>
        <end position="197"/>
    </location>
</feature>
<feature type="region of interest" description="Disordered" evidence="1">
    <location>
        <begin position="1"/>
        <end position="49"/>
    </location>
</feature>
<dbReference type="AlphaFoldDB" id="A0A261FF59"/>
<gene>
    <name evidence="3" type="ORF">BTIS_1020</name>
</gene>
<dbReference type="PROSITE" id="PS51257">
    <property type="entry name" value="PROKAR_LIPOPROTEIN"/>
    <property type="match status" value="1"/>
</dbReference>
<dbReference type="Proteomes" id="UP000216444">
    <property type="component" value="Unassembled WGS sequence"/>
</dbReference>
<proteinExistence type="predicted"/>
<keyword evidence="2" id="KW-1133">Transmembrane helix</keyword>
<feature type="compositionally biased region" description="Polar residues" evidence="1">
    <location>
        <begin position="1"/>
        <end position="33"/>
    </location>
</feature>
<dbReference type="RefSeq" id="WP_094663337.1">
    <property type="nucleotide sequence ID" value="NZ_MWWV01000006.1"/>
</dbReference>
<evidence type="ECO:0000256" key="1">
    <source>
        <dbReference type="SAM" id="MobiDB-lite"/>
    </source>
</evidence>
<comment type="caution">
    <text evidence="3">The sequence shown here is derived from an EMBL/GenBank/DDBJ whole genome shotgun (WGS) entry which is preliminary data.</text>
</comment>
<accession>A0A261FF59</accession>
<name>A0A261FF59_9BIFI</name>
<sequence length="235" mass="24069">MDETITRTASPSVAVTTPLVSAGCPSTGSPQTEDASRPDPWPDVQGPQPAPAYMDFVRTGVVPSEVIDDVDHADAAGADIVSVTGISDGIPATAPGNSMLARLGVPPIDDQASTTTGIAKRRLSVFAVIALMLGILCSVSFGFMGLMASYLLGIGHKGTVSLFALSTIASTTSSLIIRPSGIGALIAGVAGILECAIPHPRTKQRAHGWWLGLIGMVISVMPMLALALLNSLALI</sequence>
<evidence type="ECO:0000313" key="4">
    <source>
        <dbReference type="Proteomes" id="UP000216444"/>
    </source>
</evidence>
<keyword evidence="2" id="KW-0812">Transmembrane</keyword>
<reference evidence="3 4" key="1">
    <citation type="journal article" date="2017" name="BMC Genomics">
        <title>Comparative genomic and phylogenomic analyses of the Bifidobacteriaceae family.</title>
        <authorList>
            <person name="Lugli G.A."/>
            <person name="Milani C."/>
            <person name="Turroni F."/>
            <person name="Duranti S."/>
            <person name="Mancabelli L."/>
            <person name="Mangifesta M."/>
            <person name="Ferrario C."/>
            <person name="Modesto M."/>
            <person name="Mattarelli P."/>
            <person name="Jiri K."/>
            <person name="van Sinderen D."/>
            <person name="Ventura M."/>
        </authorList>
    </citation>
    <scope>NUCLEOTIDE SEQUENCE [LARGE SCALE GENOMIC DNA]</scope>
    <source>
        <strain evidence="3 4">DSM 100201</strain>
    </source>
</reference>
<dbReference type="EMBL" id="MWWV01000006">
    <property type="protein sequence ID" value="OZG57779.1"/>
    <property type="molecule type" value="Genomic_DNA"/>
</dbReference>